<organism evidence="1 2">
    <name type="scientific">Planoprotostelium fungivorum</name>
    <dbReference type="NCBI Taxonomy" id="1890364"/>
    <lineage>
        <taxon>Eukaryota</taxon>
        <taxon>Amoebozoa</taxon>
        <taxon>Evosea</taxon>
        <taxon>Variosea</taxon>
        <taxon>Cavosteliida</taxon>
        <taxon>Cavosteliaceae</taxon>
        <taxon>Planoprotostelium</taxon>
    </lineage>
</organism>
<dbReference type="InterPro" id="IPR032675">
    <property type="entry name" value="LRR_dom_sf"/>
</dbReference>
<dbReference type="GO" id="GO:0031146">
    <property type="term" value="P:SCF-dependent proteasomal ubiquitin-dependent protein catabolic process"/>
    <property type="evidence" value="ECO:0007669"/>
    <property type="project" value="TreeGrafter"/>
</dbReference>
<proteinExistence type="predicted"/>
<evidence type="ECO:0000313" key="2">
    <source>
        <dbReference type="Proteomes" id="UP000241769"/>
    </source>
</evidence>
<dbReference type="PANTHER" id="PTHR13318">
    <property type="entry name" value="PARTNER OF PAIRED, ISOFORM B-RELATED"/>
    <property type="match status" value="1"/>
</dbReference>
<reference evidence="1 2" key="1">
    <citation type="journal article" date="2018" name="Genome Biol. Evol.">
        <title>Multiple Roots of Fruiting Body Formation in Amoebozoa.</title>
        <authorList>
            <person name="Hillmann F."/>
            <person name="Forbes G."/>
            <person name="Novohradska S."/>
            <person name="Ferling I."/>
            <person name="Riege K."/>
            <person name="Groth M."/>
            <person name="Westermann M."/>
            <person name="Marz M."/>
            <person name="Spaller T."/>
            <person name="Winckler T."/>
            <person name="Schaap P."/>
            <person name="Glockner G."/>
        </authorList>
    </citation>
    <scope>NUCLEOTIDE SEQUENCE [LARGE SCALE GENOMIC DNA]</scope>
    <source>
        <strain evidence="1 2">Jena</strain>
    </source>
</reference>
<gene>
    <name evidence="1" type="ORF">PROFUN_05147</name>
</gene>
<protein>
    <recommendedName>
        <fullName evidence="3">RNI-like protein</fullName>
    </recommendedName>
</protein>
<dbReference type="SMART" id="SM00367">
    <property type="entry name" value="LRR_CC"/>
    <property type="match status" value="4"/>
</dbReference>
<dbReference type="InterPro" id="IPR006553">
    <property type="entry name" value="Leu-rich_rpt_Cys-con_subtyp"/>
</dbReference>
<dbReference type="EMBL" id="MDYQ01000028">
    <property type="protein sequence ID" value="PRP86668.1"/>
    <property type="molecule type" value="Genomic_DNA"/>
</dbReference>
<evidence type="ECO:0000313" key="1">
    <source>
        <dbReference type="EMBL" id="PRP86668.1"/>
    </source>
</evidence>
<dbReference type="InParanoid" id="A0A2P6NS25"/>
<dbReference type="AlphaFoldDB" id="A0A2P6NS25"/>
<accession>A0A2P6NS25</accession>
<keyword evidence="2" id="KW-1185">Reference proteome</keyword>
<name>A0A2P6NS25_9EUKA</name>
<comment type="caution">
    <text evidence="1">The sequence shown here is derived from an EMBL/GenBank/DDBJ whole genome shotgun (WGS) entry which is preliminary data.</text>
</comment>
<dbReference type="PANTHER" id="PTHR13318:SF190">
    <property type="entry name" value="PARTNER OF PAIRED, ISOFORM B"/>
    <property type="match status" value="1"/>
</dbReference>
<dbReference type="Proteomes" id="UP000241769">
    <property type="component" value="Unassembled WGS sequence"/>
</dbReference>
<evidence type="ECO:0008006" key="3">
    <source>
        <dbReference type="Google" id="ProtNLM"/>
    </source>
</evidence>
<dbReference type="GO" id="GO:0019005">
    <property type="term" value="C:SCF ubiquitin ligase complex"/>
    <property type="evidence" value="ECO:0007669"/>
    <property type="project" value="TreeGrafter"/>
</dbReference>
<dbReference type="OrthoDB" id="550575at2759"/>
<sequence length="494" mass="55679">MCGGCALDSKKPKSAQEKYLVPESRLVYQCRPPDLKPLQSFRNVNGLTCALSVPVPSVSFSQFALLFKHANFTANAFVSLKSPQYRQTQRLFLQLYSHSAGTALSAAPSVHIDFHRRNTYASRHHKMSTWDDLPVELVCDVIRYIIESYDSGSFMHRIQEILRLSLVNKQFLSLVWQWQTRVDFSKARSMHKSRVANLALYAIINRARGIQDINVSDCRLLSDNALKHVGNICGPSLLSISLHDAGKAVTHEGLSYLFSRCHNLIRVDLSLFDQTIITDALVTQLCHLCVNVEELTLRSERCTDAGGNTYVGVTSVLTEDPVFGPIGTLKRLYSLNLGGCHGLSIHGLASLMIKSNTITRLGILNNTALACAKLHSWPPLTFLSLADSNLINDDSVELLLPFFSQMQKMSLNRTDVSQSGIIRLCRRFAQLKNLDLRNLSRVYPRFLHELAENYPDLTWTHYYAGRLMTSGRLQEEQDALRRKRRSERRAGVIV</sequence>
<dbReference type="Gene3D" id="3.80.10.10">
    <property type="entry name" value="Ribonuclease Inhibitor"/>
    <property type="match status" value="2"/>
</dbReference>
<dbReference type="SUPFAM" id="SSF52047">
    <property type="entry name" value="RNI-like"/>
    <property type="match status" value="1"/>
</dbReference>